<evidence type="ECO:0000313" key="2">
    <source>
        <dbReference type="EMBL" id="PEN06036.1"/>
    </source>
</evidence>
<name>A0A2H3NZ16_9BACT</name>
<feature type="transmembrane region" description="Helical" evidence="1">
    <location>
        <begin position="151"/>
        <end position="173"/>
    </location>
</feature>
<dbReference type="AlphaFoldDB" id="A0A2H3NZ16"/>
<comment type="caution">
    <text evidence="2">The sequence shown here is derived from an EMBL/GenBank/DDBJ whole genome shotgun (WGS) entry which is preliminary data.</text>
</comment>
<protein>
    <recommendedName>
        <fullName evidence="4">Fibronectin type-III domain-containing protein</fullName>
    </recommendedName>
</protein>
<keyword evidence="1" id="KW-1133">Transmembrane helix</keyword>
<evidence type="ECO:0000256" key="1">
    <source>
        <dbReference type="SAM" id="Phobius"/>
    </source>
</evidence>
<dbReference type="InterPro" id="IPR013783">
    <property type="entry name" value="Ig-like_fold"/>
</dbReference>
<gene>
    <name evidence="2" type="ORF">CRI93_11180</name>
</gene>
<keyword evidence="1" id="KW-0472">Membrane</keyword>
<evidence type="ECO:0000313" key="3">
    <source>
        <dbReference type="Proteomes" id="UP000221024"/>
    </source>
</evidence>
<dbReference type="EMBL" id="PDEP01000010">
    <property type="protein sequence ID" value="PEN06036.1"/>
    <property type="molecule type" value="Genomic_DNA"/>
</dbReference>
<dbReference type="Gene3D" id="2.60.40.10">
    <property type="entry name" value="Immunoglobulins"/>
    <property type="match status" value="1"/>
</dbReference>
<keyword evidence="1" id="KW-0812">Transmembrane</keyword>
<organism evidence="2 3">
    <name type="scientific">Longimonas halophila</name>
    <dbReference type="NCBI Taxonomy" id="1469170"/>
    <lineage>
        <taxon>Bacteria</taxon>
        <taxon>Pseudomonadati</taxon>
        <taxon>Rhodothermota</taxon>
        <taxon>Rhodothermia</taxon>
        <taxon>Rhodothermales</taxon>
        <taxon>Salisaetaceae</taxon>
        <taxon>Longimonas</taxon>
    </lineage>
</organism>
<reference evidence="2 3" key="1">
    <citation type="submission" date="2017-10" db="EMBL/GenBank/DDBJ databases">
        <title>Draft genome of Longimonas halophila.</title>
        <authorList>
            <person name="Goh K.M."/>
            <person name="Shamsir M.S."/>
            <person name="Lim S.W."/>
        </authorList>
    </citation>
    <scope>NUCLEOTIDE SEQUENCE [LARGE SCALE GENOMIC DNA]</scope>
    <source>
        <strain evidence="2 3">KCTC 42399</strain>
    </source>
</reference>
<accession>A0A2H3NZ16</accession>
<keyword evidence="3" id="KW-1185">Reference proteome</keyword>
<dbReference type="Proteomes" id="UP000221024">
    <property type="component" value="Unassembled WGS sequence"/>
</dbReference>
<proteinExistence type="predicted"/>
<evidence type="ECO:0008006" key="4">
    <source>
        <dbReference type="Google" id="ProtNLM"/>
    </source>
</evidence>
<sequence>MLAPCEADVVDGTEVQFSWEPVDEAERYILQVAESARFDTIVLEEDVDTHTSVRVADFFPTDEQTFFWRVLSVSGERVSETQRVESFVAADAEAAEAYGGLPEQKEDMGPAFELVRAAKDDVPARMVAPDARFEREKEVGVAEEGIATGQIAGIAISIIVVISVAVVVLFAWTNVTQQEVRDRAVSAQEPVAAETNAEGQRQISEYEAVDPESGTYRIPIDRAIDLVVEEYNAQEAGDSSEENGQ</sequence>